<proteinExistence type="predicted"/>
<comment type="caution">
    <text evidence="2">The sequence shown here is derived from an EMBL/GenBank/DDBJ whole genome shotgun (WGS) entry which is preliminary data.</text>
</comment>
<evidence type="ECO:0000313" key="3">
    <source>
        <dbReference type="Proteomes" id="UP000468327"/>
    </source>
</evidence>
<gene>
    <name evidence="2" type="ORF">GO738_06390</name>
</gene>
<sequence>MARPTLPVDMLSDSTRISNDEREVRKSVEKALQGKSDKLRPPTHWSKERKKLYNFIKKECFPPDTLSNLDRFLLEELVVSLDRKATLDKLIDEDLEHLENVQTRQAREHCRKSALDCMRDLGMSRAARAKVADQVASMTKKPVTVFDVMGDDED</sequence>
<evidence type="ECO:0000313" key="2">
    <source>
        <dbReference type="EMBL" id="MVN14984.1"/>
    </source>
</evidence>
<protein>
    <recommendedName>
        <fullName evidence="4">Phage terminase small subunit P27 family</fullName>
    </recommendedName>
</protein>
<dbReference type="Proteomes" id="UP000468327">
    <property type="component" value="Unassembled WGS sequence"/>
</dbReference>
<dbReference type="EMBL" id="WPOC01000008">
    <property type="protein sequence ID" value="MVN14984.1"/>
    <property type="molecule type" value="Genomic_DNA"/>
</dbReference>
<evidence type="ECO:0000256" key="1">
    <source>
        <dbReference type="SAM" id="MobiDB-lite"/>
    </source>
</evidence>
<dbReference type="RefSeq" id="WP_157005060.1">
    <property type="nucleotide sequence ID" value="NZ_DBEZYS010000012.1"/>
</dbReference>
<dbReference type="AlphaFoldDB" id="A0A6N8IGF1"/>
<accession>A0A6N8IGF1</accession>
<reference evidence="2 3" key="1">
    <citation type="submission" date="2019-11" db="EMBL/GenBank/DDBJ databases">
        <title>Whole genome shotgun sequencing (WGS) data from Adlercreutzia equolifaciens ResAG-91, Eggerthella lenta MRI-F36, MRI-F37, MRI-F40, ResAG-49, ResAG-88, ResAG-121, ResAG-145, and Gordonibacter sp. ResAG-5, ResAG-26, ResAG-43, ResAG-50, ResAG-59.</title>
        <authorList>
            <person name="Stoll D.A."/>
            <person name="Danylec N."/>
            <person name="Franz C.M.A.P."/>
            <person name="Huch M."/>
        </authorList>
    </citation>
    <scope>NUCLEOTIDE SEQUENCE [LARGE SCALE GENOMIC DNA]</scope>
    <source>
        <strain evidence="2 3">ResAG-59</strain>
    </source>
</reference>
<name>A0A6N8IGF1_9ACTN</name>
<keyword evidence="3" id="KW-1185">Reference proteome</keyword>
<organism evidence="2 3">
    <name type="scientific">Gordonibacter urolithinfaciens</name>
    <dbReference type="NCBI Taxonomy" id="1335613"/>
    <lineage>
        <taxon>Bacteria</taxon>
        <taxon>Bacillati</taxon>
        <taxon>Actinomycetota</taxon>
        <taxon>Coriobacteriia</taxon>
        <taxon>Eggerthellales</taxon>
        <taxon>Eggerthellaceae</taxon>
        <taxon>Gordonibacter</taxon>
    </lineage>
</organism>
<feature type="region of interest" description="Disordered" evidence="1">
    <location>
        <begin position="1"/>
        <end position="43"/>
    </location>
</feature>
<feature type="compositionally biased region" description="Basic and acidic residues" evidence="1">
    <location>
        <begin position="18"/>
        <end position="29"/>
    </location>
</feature>
<evidence type="ECO:0008006" key="4">
    <source>
        <dbReference type="Google" id="ProtNLM"/>
    </source>
</evidence>